<name>A0A919K0P9_9ACTN</name>
<feature type="transmembrane region" description="Helical" evidence="1">
    <location>
        <begin position="283"/>
        <end position="303"/>
    </location>
</feature>
<dbReference type="Proteomes" id="UP000636960">
    <property type="component" value="Unassembled WGS sequence"/>
</dbReference>
<keyword evidence="1" id="KW-0812">Transmembrane</keyword>
<gene>
    <name evidence="2" type="ORF">Ari01nite_59400</name>
</gene>
<keyword evidence="1" id="KW-0472">Membrane</keyword>
<keyword evidence="3" id="KW-1185">Reference proteome</keyword>
<sequence length="441" mass="47455">MTTTDTEEVARLRAEVSALQTRLDTRQRWAFAIAALRRVAAAVLITVTAFALVASVVGLWAATTVLNTDRFVATVAPLPQDPQVAAAVSEYATTEVFRVLDVEQRIEAVLPAQAAFVAGPITGQLRDGVRRTVSNVLQSDRFQAIWVELNRRAHQRVLAIVEGRSEVVVAQGDHVDIDLLPLINQVLRELSAELPTLFGKQITLPDLSSGAIPENLRLRVEQALGVSLPANFAQFTLYDSGRLWQVQQAVEGAKRNLAVFVISTILLLIIALVLSPWRRRTLLQLGLWLVVAAVAVTAVLRAVRDELLAQVPSGVYRDGAAAAVTSVFSLLRERGTQLIWIGALLAAVCYLIGPGRGPRWLRHQLGRGASAAGRFGRTAGGRAPGWIADHLDVVRVGGLVVAAVLALLLSSWTALLVVVVVLAVFEVGVTLLARSLPPSEA</sequence>
<keyword evidence="1" id="KW-1133">Transmembrane helix</keyword>
<comment type="caution">
    <text evidence="2">The sequence shown here is derived from an EMBL/GenBank/DDBJ whole genome shotgun (WGS) entry which is preliminary data.</text>
</comment>
<dbReference type="AlphaFoldDB" id="A0A919K0P9"/>
<feature type="transmembrane region" description="Helical" evidence="1">
    <location>
        <begin position="39"/>
        <end position="62"/>
    </location>
</feature>
<evidence type="ECO:0000313" key="3">
    <source>
        <dbReference type="Proteomes" id="UP000636960"/>
    </source>
</evidence>
<accession>A0A919K0P9</accession>
<organism evidence="2 3">
    <name type="scientific">Paractinoplanes rishiriensis</name>
    <dbReference type="NCBI Taxonomy" id="1050105"/>
    <lineage>
        <taxon>Bacteria</taxon>
        <taxon>Bacillati</taxon>
        <taxon>Actinomycetota</taxon>
        <taxon>Actinomycetes</taxon>
        <taxon>Micromonosporales</taxon>
        <taxon>Micromonosporaceae</taxon>
        <taxon>Paractinoplanes</taxon>
    </lineage>
</organism>
<dbReference type="RefSeq" id="WP_239163133.1">
    <property type="nucleotide sequence ID" value="NZ_BOMV01000063.1"/>
</dbReference>
<feature type="transmembrane region" description="Helical" evidence="1">
    <location>
        <begin position="257"/>
        <end position="277"/>
    </location>
</feature>
<evidence type="ECO:0000256" key="1">
    <source>
        <dbReference type="SAM" id="Phobius"/>
    </source>
</evidence>
<reference evidence="2" key="1">
    <citation type="submission" date="2021-01" db="EMBL/GenBank/DDBJ databases">
        <title>Whole genome shotgun sequence of Actinoplanes rishiriensis NBRC 108556.</title>
        <authorList>
            <person name="Komaki H."/>
            <person name="Tamura T."/>
        </authorList>
    </citation>
    <scope>NUCLEOTIDE SEQUENCE</scope>
    <source>
        <strain evidence="2">NBRC 108556</strain>
    </source>
</reference>
<proteinExistence type="predicted"/>
<protein>
    <recommendedName>
        <fullName evidence="4">Integral membrane protein</fullName>
    </recommendedName>
</protein>
<dbReference type="EMBL" id="BOMV01000063">
    <property type="protein sequence ID" value="GIE98475.1"/>
    <property type="molecule type" value="Genomic_DNA"/>
</dbReference>
<feature type="transmembrane region" description="Helical" evidence="1">
    <location>
        <begin position="337"/>
        <end position="353"/>
    </location>
</feature>
<evidence type="ECO:0008006" key="4">
    <source>
        <dbReference type="Google" id="ProtNLM"/>
    </source>
</evidence>
<feature type="transmembrane region" description="Helical" evidence="1">
    <location>
        <begin position="399"/>
        <end position="425"/>
    </location>
</feature>
<evidence type="ECO:0000313" key="2">
    <source>
        <dbReference type="EMBL" id="GIE98475.1"/>
    </source>
</evidence>